<name>A0ABS7VJN6_9HYPH</name>
<comment type="caution">
    <text evidence="2">The sequence shown here is derived from an EMBL/GenBank/DDBJ whole genome shotgun (WGS) entry which is preliminary data.</text>
</comment>
<reference evidence="2 3" key="1">
    <citation type="submission" date="2021-09" db="EMBL/GenBank/DDBJ databases">
        <title>The complete genome sequence of a new microorganism.</title>
        <authorList>
            <person name="Zi Z."/>
        </authorList>
    </citation>
    <scope>NUCLEOTIDE SEQUENCE [LARGE SCALE GENOMIC DNA]</scope>
    <source>
        <strain evidence="2 3">WGZ8</strain>
    </source>
</reference>
<dbReference type="Proteomes" id="UP000704176">
    <property type="component" value="Unassembled WGS sequence"/>
</dbReference>
<dbReference type="EMBL" id="JAIRBM010000003">
    <property type="protein sequence ID" value="MBZ6075739.1"/>
    <property type="molecule type" value="Genomic_DNA"/>
</dbReference>
<proteinExistence type="predicted"/>
<feature type="transmembrane region" description="Helical" evidence="1">
    <location>
        <begin position="29"/>
        <end position="54"/>
    </location>
</feature>
<keyword evidence="3" id="KW-1185">Reference proteome</keyword>
<gene>
    <name evidence="2" type="ORF">K9B37_05485</name>
</gene>
<dbReference type="RefSeq" id="WP_224311899.1">
    <property type="nucleotide sequence ID" value="NZ_JAIRBM010000003.1"/>
</dbReference>
<protein>
    <submittedName>
        <fullName evidence="2">Uncharacterized protein</fullName>
    </submittedName>
</protein>
<evidence type="ECO:0000256" key="1">
    <source>
        <dbReference type="SAM" id="Phobius"/>
    </source>
</evidence>
<evidence type="ECO:0000313" key="3">
    <source>
        <dbReference type="Proteomes" id="UP000704176"/>
    </source>
</evidence>
<keyword evidence="1" id="KW-0812">Transmembrane</keyword>
<evidence type="ECO:0000313" key="2">
    <source>
        <dbReference type="EMBL" id="MBZ6075739.1"/>
    </source>
</evidence>
<keyword evidence="1" id="KW-1133">Transmembrane helix</keyword>
<organism evidence="2 3">
    <name type="scientific">Microvirga puerhi</name>
    <dbReference type="NCBI Taxonomy" id="2876078"/>
    <lineage>
        <taxon>Bacteria</taxon>
        <taxon>Pseudomonadati</taxon>
        <taxon>Pseudomonadota</taxon>
        <taxon>Alphaproteobacteria</taxon>
        <taxon>Hyphomicrobiales</taxon>
        <taxon>Methylobacteriaceae</taxon>
        <taxon>Microvirga</taxon>
    </lineage>
</organism>
<accession>A0ABS7VJN6</accession>
<sequence length="56" mass="5558">MPIGNDDIALPVTVTAMGMPSNTSRLISAMGPVVLAVVVAIIGLVGAVAAAWIAKL</sequence>
<keyword evidence="1" id="KW-0472">Membrane</keyword>